<evidence type="ECO:0000259" key="8">
    <source>
        <dbReference type="PROSITE" id="PS50850"/>
    </source>
</evidence>
<dbReference type="RefSeq" id="XP_060294057.1">
    <property type="nucleotide sequence ID" value="XM_060444005.1"/>
</dbReference>
<feature type="transmembrane region" description="Helical" evidence="7">
    <location>
        <begin position="275"/>
        <end position="293"/>
    </location>
</feature>
<feature type="transmembrane region" description="Helical" evidence="7">
    <location>
        <begin position="410"/>
        <end position="428"/>
    </location>
</feature>
<dbReference type="InterPro" id="IPR011701">
    <property type="entry name" value="MFS"/>
</dbReference>
<feature type="region of interest" description="Disordered" evidence="6">
    <location>
        <begin position="1"/>
        <end position="46"/>
    </location>
</feature>
<dbReference type="GO" id="GO:0005886">
    <property type="term" value="C:plasma membrane"/>
    <property type="evidence" value="ECO:0007669"/>
    <property type="project" value="TreeGrafter"/>
</dbReference>
<proteinExistence type="predicted"/>
<sequence length="580" mass="60707">MAADSETASKKDLGAETTANNSDFETGDSKPIQDEKLTGAAGAETDPVADEKAAAAADAAAAAASDEYPHGFRLVVLVAAVMITVFLTSLDQTIVGTAIPKITDEFHGLSQVSWYGSAYFMCLGGFQPAWGKAFKMFPLKTTFIISICIFELGSLICGVAPTSEAFIVGRAIAGVGGAGTAIGGTVISAFCAPPEKRPTLMGFIGFAYTIAAIFGPLLGGAFADRVTWRWCFYINLPIGGVALALIIVFFQTPEIAKVDHGIHGWRQKFLHMDPLGIALAMGGIISFILALQYGGVEHAWGSSTVVGLLVGSIVILAVLFAWELTLAGDYAMLPWQVLGRRAIWAPSAFQAFFAGCYFLLLYYLPIYFQSIKGVDAVQSGVDNLALVIAGCLAIVAGGIAVTTSRHATPFMIVGAAVTAVGCGLLYTLDVDTSAGKWIGFQILLGVSVAFPFQNALNIMQAHTNPDDMSVATSILYFFQILGGAFSVSAAQSAFVNRLIATLAETAPNVPPLLVVATGASQLRGVFTGDNLTGVVLAYMHGIRAAFAVAIGMAGFAFLLAFLLPFKRLPKGSPGDAVVMA</sequence>
<evidence type="ECO:0000256" key="1">
    <source>
        <dbReference type="ARBA" id="ARBA00004141"/>
    </source>
</evidence>
<evidence type="ECO:0000256" key="6">
    <source>
        <dbReference type="SAM" id="MobiDB-lite"/>
    </source>
</evidence>
<feature type="transmembrane region" description="Helical" evidence="7">
    <location>
        <begin position="384"/>
        <end position="403"/>
    </location>
</feature>
<evidence type="ECO:0000313" key="9">
    <source>
        <dbReference type="EMBL" id="KAK0712734.1"/>
    </source>
</evidence>
<feature type="transmembrane region" description="Helical" evidence="7">
    <location>
        <begin position="299"/>
        <end position="322"/>
    </location>
</feature>
<dbReference type="Proteomes" id="UP001172101">
    <property type="component" value="Unassembled WGS sequence"/>
</dbReference>
<dbReference type="PANTHER" id="PTHR23501:SF177">
    <property type="entry name" value="MAJOR FACILITATOR SUPERFAMILY (MFS) PROFILE DOMAIN-CONTAINING PROTEIN-RELATED"/>
    <property type="match status" value="1"/>
</dbReference>
<feature type="transmembrane region" description="Helical" evidence="7">
    <location>
        <begin position="167"/>
        <end position="192"/>
    </location>
</feature>
<keyword evidence="3 7" id="KW-0812">Transmembrane</keyword>
<feature type="transmembrane region" description="Helical" evidence="7">
    <location>
        <begin position="343"/>
        <end position="364"/>
    </location>
</feature>
<gene>
    <name evidence="9" type="ORF">B0T26DRAFT_741720</name>
</gene>
<dbReference type="InterPro" id="IPR036259">
    <property type="entry name" value="MFS_trans_sf"/>
</dbReference>
<reference evidence="9" key="1">
    <citation type="submission" date="2023-06" db="EMBL/GenBank/DDBJ databases">
        <title>Genome-scale phylogeny and comparative genomics of the fungal order Sordariales.</title>
        <authorList>
            <consortium name="Lawrence Berkeley National Laboratory"/>
            <person name="Hensen N."/>
            <person name="Bonometti L."/>
            <person name="Westerberg I."/>
            <person name="Brannstrom I.O."/>
            <person name="Guillou S."/>
            <person name="Cros-Aarteil S."/>
            <person name="Calhoun S."/>
            <person name="Haridas S."/>
            <person name="Kuo A."/>
            <person name="Mondo S."/>
            <person name="Pangilinan J."/>
            <person name="Riley R."/>
            <person name="LaButti K."/>
            <person name="Andreopoulos B."/>
            <person name="Lipzen A."/>
            <person name="Chen C."/>
            <person name="Yanf M."/>
            <person name="Daum C."/>
            <person name="Ng V."/>
            <person name="Clum A."/>
            <person name="Steindorff A."/>
            <person name="Ohm R."/>
            <person name="Martin F."/>
            <person name="Silar P."/>
            <person name="Natvig D."/>
            <person name="Lalanne C."/>
            <person name="Gautier V."/>
            <person name="Ament-velasquez S.L."/>
            <person name="Kruys A."/>
            <person name="Hutchinson M.I."/>
            <person name="Powell A.J."/>
            <person name="Barry K."/>
            <person name="Miller A.N."/>
            <person name="Grigoriev I.V."/>
            <person name="Debuchy R."/>
            <person name="Gladieux P."/>
            <person name="Thoren M.H."/>
            <person name="Johannesson H."/>
        </authorList>
    </citation>
    <scope>NUCLEOTIDE SEQUENCE</scope>
    <source>
        <strain evidence="9">SMH2392-1A</strain>
    </source>
</reference>
<evidence type="ECO:0000256" key="3">
    <source>
        <dbReference type="ARBA" id="ARBA00022692"/>
    </source>
</evidence>
<name>A0AA40ABH4_9PEZI</name>
<evidence type="ECO:0000256" key="4">
    <source>
        <dbReference type="ARBA" id="ARBA00022989"/>
    </source>
</evidence>
<evidence type="ECO:0000256" key="7">
    <source>
        <dbReference type="SAM" id="Phobius"/>
    </source>
</evidence>
<accession>A0AA40ABH4</accession>
<evidence type="ECO:0000256" key="5">
    <source>
        <dbReference type="ARBA" id="ARBA00023136"/>
    </source>
</evidence>
<feature type="compositionally biased region" description="Basic and acidic residues" evidence="6">
    <location>
        <begin position="27"/>
        <end position="37"/>
    </location>
</feature>
<feature type="transmembrane region" description="Helical" evidence="7">
    <location>
        <begin position="434"/>
        <end position="452"/>
    </location>
</feature>
<feature type="domain" description="Major facilitator superfamily (MFS) profile" evidence="8">
    <location>
        <begin position="77"/>
        <end position="568"/>
    </location>
</feature>
<dbReference type="PROSITE" id="PS50850">
    <property type="entry name" value="MFS"/>
    <property type="match status" value="1"/>
</dbReference>
<evidence type="ECO:0000313" key="10">
    <source>
        <dbReference type="Proteomes" id="UP001172101"/>
    </source>
</evidence>
<comment type="caution">
    <text evidence="9">The sequence shown here is derived from an EMBL/GenBank/DDBJ whole genome shotgun (WGS) entry which is preliminary data.</text>
</comment>
<dbReference type="GO" id="GO:0022857">
    <property type="term" value="F:transmembrane transporter activity"/>
    <property type="evidence" value="ECO:0007669"/>
    <property type="project" value="InterPro"/>
</dbReference>
<feature type="transmembrane region" description="Helical" evidence="7">
    <location>
        <begin position="544"/>
        <end position="563"/>
    </location>
</feature>
<dbReference type="GeneID" id="85327275"/>
<feature type="transmembrane region" description="Helical" evidence="7">
    <location>
        <begin position="230"/>
        <end position="250"/>
    </location>
</feature>
<dbReference type="PANTHER" id="PTHR23501">
    <property type="entry name" value="MAJOR FACILITATOR SUPERFAMILY"/>
    <property type="match status" value="1"/>
</dbReference>
<protein>
    <submittedName>
        <fullName evidence="9">Major facilitator superfamily-domain-containing protein</fullName>
    </submittedName>
</protein>
<dbReference type="InterPro" id="IPR020846">
    <property type="entry name" value="MFS_dom"/>
</dbReference>
<keyword evidence="4 7" id="KW-1133">Transmembrane helix</keyword>
<keyword evidence="10" id="KW-1185">Reference proteome</keyword>
<organism evidence="9 10">
    <name type="scientific">Lasiosphaeria miniovina</name>
    <dbReference type="NCBI Taxonomy" id="1954250"/>
    <lineage>
        <taxon>Eukaryota</taxon>
        <taxon>Fungi</taxon>
        <taxon>Dikarya</taxon>
        <taxon>Ascomycota</taxon>
        <taxon>Pezizomycotina</taxon>
        <taxon>Sordariomycetes</taxon>
        <taxon>Sordariomycetidae</taxon>
        <taxon>Sordariales</taxon>
        <taxon>Lasiosphaeriaceae</taxon>
        <taxon>Lasiosphaeria</taxon>
    </lineage>
</organism>
<evidence type="ECO:0000256" key="2">
    <source>
        <dbReference type="ARBA" id="ARBA00022448"/>
    </source>
</evidence>
<feature type="transmembrane region" description="Helical" evidence="7">
    <location>
        <begin position="199"/>
        <end position="218"/>
    </location>
</feature>
<dbReference type="Pfam" id="PF07690">
    <property type="entry name" value="MFS_1"/>
    <property type="match status" value="1"/>
</dbReference>
<feature type="transmembrane region" description="Helical" evidence="7">
    <location>
        <begin position="473"/>
        <end position="494"/>
    </location>
</feature>
<dbReference type="AlphaFoldDB" id="A0AA40ABH4"/>
<dbReference type="EMBL" id="JAUIRO010000005">
    <property type="protein sequence ID" value="KAK0712734.1"/>
    <property type="molecule type" value="Genomic_DNA"/>
</dbReference>
<feature type="transmembrane region" description="Helical" evidence="7">
    <location>
        <begin position="74"/>
        <end position="100"/>
    </location>
</feature>
<keyword evidence="5 7" id="KW-0472">Membrane</keyword>
<feature type="transmembrane region" description="Helical" evidence="7">
    <location>
        <begin position="142"/>
        <end position="161"/>
    </location>
</feature>
<dbReference type="Gene3D" id="1.20.1250.20">
    <property type="entry name" value="MFS general substrate transporter like domains"/>
    <property type="match status" value="1"/>
</dbReference>
<dbReference type="CDD" id="cd17502">
    <property type="entry name" value="MFS_Azr1_MDR_like"/>
    <property type="match status" value="1"/>
</dbReference>
<dbReference type="FunFam" id="1.20.1720.10:FF:000012">
    <property type="entry name" value="MFS toxin efflux pump (AflT)"/>
    <property type="match status" value="1"/>
</dbReference>
<dbReference type="SUPFAM" id="SSF103473">
    <property type="entry name" value="MFS general substrate transporter"/>
    <property type="match status" value="2"/>
</dbReference>
<comment type="subcellular location">
    <subcellularLocation>
        <location evidence="1">Membrane</location>
        <topology evidence="1">Multi-pass membrane protein</topology>
    </subcellularLocation>
</comment>
<dbReference type="Gene3D" id="1.20.1720.10">
    <property type="entry name" value="Multidrug resistance protein D"/>
    <property type="match status" value="1"/>
</dbReference>
<keyword evidence="2" id="KW-0813">Transport</keyword>